<dbReference type="InterPro" id="IPR037871">
    <property type="entry name" value="PH_Phafin"/>
</dbReference>
<dbReference type="PANTHER" id="PTHR46280:SF3">
    <property type="entry name" value="PLECKSTRIN HOMOLOGY DOMAIN-CONTAINING FAMILY F MEMBER 1 HOMOLOG"/>
    <property type="match status" value="1"/>
</dbReference>
<dbReference type="CDD" id="cd01218">
    <property type="entry name" value="PH_Phafin2-like"/>
    <property type="match status" value="1"/>
</dbReference>
<keyword evidence="1" id="KW-0479">Metal-binding</keyword>
<accession>A0ABR1DEK9</accession>
<evidence type="ECO:0000259" key="7">
    <source>
        <dbReference type="PROSITE" id="PS50178"/>
    </source>
</evidence>
<gene>
    <name evidence="8" type="primary">Necator_chrIV.g14797</name>
    <name evidence="8" type="ORF">RB195_001502</name>
</gene>
<protein>
    <recommendedName>
        <fullName evidence="10">FYVE zinc finger</fullName>
    </recommendedName>
</protein>
<dbReference type="InterPro" id="IPR000306">
    <property type="entry name" value="Znf_FYVE"/>
</dbReference>
<reference evidence="8 9" key="1">
    <citation type="submission" date="2023-08" db="EMBL/GenBank/DDBJ databases">
        <title>A Necator americanus chromosomal reference genome.</title>
        <authorList>
            <person name="Ilik V."/>
            <person name="Petrzelkova K.J."/>
            <person name="Pardy F."/>
            <person name="Fuh T."/>
            <person name="Niatou-Singa F.S."/>
            <person name="Gouil Q."/>
            <person name="Baker L."/>
            <person name="Ritchie M.E."/>
            <person name="Jex A.R."/>
            <person name="Gazzola D."/>
            <person name="Li H."/>
            <person name="Toshio Fujiwara R."/>
            <person name="Zhan B."/>
            <person name="Aroian R.V."/>
            <person name="Pafco B."/>
            <person name="Schwarz E.M."/>
        </authorList>
    </citation>
    <scope>NUCLEOTIDE SEQUENCE [LARGE SCALE GENOMIC DNA]</scope>
    <source>
        <strain evidence="8 9">Aroian</strain>
        <tissue evidence="8">Whole animal</tissue>
    </source>
</reference>
<dbReference type="EMBL" id="JAVFWL010000004">
    <property type="protein sequence ID" value="KAK6748922.1"/>
    <property type="molecule type" value="Genomic_DNA"/>
</dbReference>
<dbReference type="PANTHER" id="PTHR46280">
    <property type="entry name" value="PLECKSTRIN HOMOLOGY DOMAIN-CONTAINING FAMILY F MEMBER 2-RELATED"/>
    <property type="match status" value="1"/>
</dbReference>
<dbReference type="InterPro" id="IPR001849">
    <property type="entry name" value="PH_domain"/>
</dbReference>
<dbReference type="SMART" id="SM00064">
    <property type="entry name" value="FYVE"/>
    <property type="match status" value="1"/>
</dbReference>
<feature type="compositionally biased region" description="Acidic residues" evidence="5">
    <location>
        <begin position="246"/>
        <end position="259"/>
    </location>
</feature>
<evidence type="ECO:0000256" key="5">
    <source>
        <dbReference type="SAM" id="MobiDB-lite"/>
    </source>
</evidence>
<dbReference type="Pfam" id="PF01363">
    <property type="entry name" value="FYVE"/>
    <property type="match status" value="1"/>
</dbReference>
<dbReference type="InterPro" id="IPR003169">
    <property type="entry name" value="GYF"/>
</dbReference>
<proteinExistence type="predicted"/>
<dbReference type="PROSITE" id="PS50178">
    <property type="entry name" value="ZF_FYVE"/>
    <property type="match status" value="1"/>
</dbReference>
<dbReference type="InterPro" id="IPR051765">
    <property type="entry name" value="PH_domain-containing_F"/>
</dbReference>
<evidence type="ECO:0008006" key="10">
    <source>
        <dbReference type="Google" id="ProtNLM"/>
    </source>
</evidence>
<dbReference type="SMART" id="SM00444">
    <property type="entry name" value="GYF"/>
    <property type="match status" value="1"/>
</dbReference>
<dbReference type="SUPFAM" id="SSF57903">
    <property type="entry name" value="FYVE/PHD zinc finger"/>
    <property type="match status" value="1"/>
</dbReference>
<feature type="domain" description="FYVE-type" evidence="7">
    <location>
        <begin position="152"/>
        <end position="212"/>
    </location>
</feature>
<feature type="domain" description="PH" evidence="6">
    <location>
        <begin position="35"/>
        <end position="131"/>
    </location>
</feature>
<evidence type="ECO:0000256" key="3">
    <source>
        <dbReference type="ARBA" id="ARBA00022833"/>
    </source>
</evidence>
<sequence length="467" mass="53290">MVDRLVNSEVNARRVANVEQCFGKMAKPLSLFGRVLVGEGVLVKMCRKKPKQRQFFLFNDILVYGNIVISKKRYNKQRIIPLENVQLEDLDDEGAMKNGWIIKTPEKSFAVYAATPTEKREWMSHIERCVADLLEKGNKRPAKEHAAVWIPDGEAARCMACGRTQFNLVQRRHHCRACGHVICGSCSTHTYRIDTLNKKPVRVCDACFTRLTGVVNIRPVSSTNGTHTRRETLPISPPRSSFNVEDPSESSSDTDEEGTRDDSKPTFYREEVSGGFDPSEFKNLSEQMPMFSYIDEDDRLRGPFGDVQMHYWYLQAYLRPSLKIFVHYGLFGRPTTLGELMKKNGTSNPFYDGVANVRIEHTVCPKPTTPSTNTFHPFLTGYALEHVETPRLNEGNVEEYSAGFQFARSLYTLNYTNDVLKRFGANWFTVATVLGKESSRTTSFKLSPLQERHRTFRPQVEQLCVLK</sequence>
<dbReference type="SMART" id="SM00233">
    <property type="entry name" value="PH"/>
    <property type="match status" value="1"/>
</dbReference>
<evidence type="ECO:0000313" key="8">
    <source>
        <dbReference type="EMBL" id="KAK6748922.1"/>
    </source>
</evidence>
<dbReference type="Pfam" id="PF22697">
    <property type="entry name" value="SOS1_NGEF_PH"/>
    <property type="match status" value="1"/>
</dbReference>
<dbReference type="Proteomes" id="UP001303046">
    <property type="component" value="Unassembled WGS sequence"/>
</dbReference>
<evidence type="ECO:0000256" key="2">
    <source>
        <dbReference type="ARBA" id="ARBA00022771"/>
    </source>
</evidence>
<dbReference type="InterPro" id="IPR017455">
    <property type="entry name" value="Znf_FYVE-rel"/>
</dbReference>
<dbReference type="Gene3D" id="3.30.1490.40">
    <property type="match status" value="1"/>
</dbReference>
<evidence type="ECO:0000256" key="1">
    <source>
        <dbReference type="ARBA" id="ARBA00022723"/>
    </source>
</evidence>
<keyword evidence="3" id="KW-0862">Zinc</keyword>
<organism evidence="8 9">
    <name type="scientific">Necator americanus</name>
    <name type="common">Human hookworm</name>
    <dbReference type="NCBI Taxonomy" id="51031"/>
    <lineage>
        <taxon>Eukaryota</taxon>
        <taxon>Metazoa</taxon>
        <taxon>Ecdysozoa</taxon>
        <taxon>Nematoda</taxon>
        <taxon>Chromadorea</taxon>
        <taxon>Rhabditida</taxon>
        <taxon>Rhabditina</taxon>
        <taxon>Rhabditomorpha</taxon>
        <taxon>Strongyloidea</taxon>
        <taxon>Ancylostomatidae</taxon>
        <taxon>Bunostominae</taxon>
        <taxon>Necator</taxon>
    </lineage>
</organism>
<comment type="caution">
    <text evidence="8">The sequence shown here is derived from an EMBL/GenBank/DDBJ whole genome shotgun (WGS) entry which is preliminary data.</text>
</comment>
<feature type="compositionally biased region" description="Basic and acidic residues" evidence="5">
    <location>
        <begin position="260"/>
        <end position="272"/>
    </location>
</feature>
<evidence type="ECO:0000259" key="6">
    <source>
        <dbReference type="PROSITE" id="PS50003"/>
    </source>
</evidence>
<dbReference type="Gene3D" id="2.30.29.30">
    <property type="entry name" value="Pleckstrin-homology domain (PH domain)/Phosphotyrosine-binding domain (PTB)"/>
    <property type="match status" value="1"/>
</dbReference>
<evidence type="ECO:0000256" key="4">
    <source>
        <dbReference type="PROSITE-ProRule" id="PRU00091"/>
    </source>
</evidence>
<dbReference type="InterPro" id="IPR011011">
    <property type="entry name" value="Znf_FYVE_PHD"/>
</dbReference>
<dbReference type="InterPro" id="IPR035445">
    <property type="entry name" value="GYF-like_dom_sf"/>
</dbReference>
<dbReference type="InterPro" id="IPR011993">
    <property type="entry name" value="PH-like_dom_sf"/>
</dbReference>
<evidence type="ECO:0000313" key="9">
    <source>
        <dbReference type="Proteomes" id="UP001303046"/>
    </source>
</evidence>
<feature type="region of interest" description="Disordered" evidence="5">
    <location>
        <begin position="219"/>
        <end position="279"/>
    </location>
</feature>
<dbReference type="SUPFAM" id="SSF50729">
    <property type="entry name" value="PH domain-like"/>
    <property type="match status" value="1"/>
</dbReference>
<dbReference type="SUPFAM" id="SSF55277">
    <property type="entry name" value="GYF domain"/>
    <property type="match status" value="1"/>
</dbReference>
<name>A0ABR1DEK9_NECAM</name>
<dbReference type="PROSITE" id="PS50003">
    <property type="entry name" value="PH_DOMAIN"/>
    <property type="match status" value="1"/>
</dbReference>
<dbReference type="InterPro" id="IPR013083">
    <property type="entry name" value="Znf_RING/FYVE/PHD"/>
</dbReference>
<keyword evidence="9" id="KW-1185">Reference proteome</keyword>
<dbReference type="InterPro" id="IPR055251">
    <property type="entry name" value="SOS1_NGEF_PH"/>
</dbReference>
<dbReference type="Gene3D" id="3.30.40.10">
    <property type="entry name" value="Zinc/RING finger domain, C3HC4 (zinc finger)"/>
    <property type="match status" value="1"/>
</dbReference>
<keyword evidence="2 4" id="KW-0863">Zinc-finger</keyword>